<comment type="caution">
    <text evidence="1">The sequence shown here is derived from an EMBL/GenBank/DDBJ whole genome shotgun (WGS) entry which is preliminary data.</text>
</comment>
<evidence type="ECO:0008006" key="3">
    <source>
        <dbReference type="Google" id="ProtNLM"/>
    </source>
</evidence>
<accession>T0HTU2</accession>
<protein>
    <recommendedName>
        <fullName evidence="3">Phasin domain-containing protein</fullName>
    </recommendedName>
</protein>
<reference evidence="1 2" key="1">
    <citation type="journal article" date="2013" name="Genome Announc.">
        <title>Draft Genome Sequence of Sphingobium quisquiliarum Strain P25T, a Novel Hexachlorocyclohexane (HCH)-Degrading Bacterium Isolated from an HCH Dumpsite.</title>
        <authorList>
            <person name="Kumar Singh A."/>
            <person name="Sangwan N."/>
            <person name="Sharma A."/>
            <person name="Gupta V."/>
            <person name="Khurana J.P."/>
            <person name="Lal R."/>
        </authorList>
    </citation>
    <scope>NUCLEOTIDE SEQUENCE [LARGE SCALE GENOMIC DNA]</scope>
    <source>
        <strain evidence="1 2">P25</strain>
    </source>
</reference>
<gene>
    <name evidence="1" type="ORF">L288_00030</name>
</gene>
<evidence type="ECO:0000313" key="1">
    <source>
        <dbReference type="EMBL" id="EQB15558.1"/>
    </source>
</evidence>
<name>T0HTU2_9SPHN</name>
<dbReference type="RefSeq" id="WP_021236354.1">
    <property type="nucleotide sequence ID" value="NZ_ATHO01000001.1"/>
</dbReference>
<dbReference type="AlphaFoldDB" id="T0HTU2"/>
<keyword evidence="2" id="KW-1185">Reference proteome</keyword>
<evidence type="ECO:0000313" key="2">
    <source>
        <dbReference type="Proteomes" id="UP000015525"/>
    </source>
</evidence>
<dbReference type="PATRIC" id="fig|1329909.3.peg.5"/>
<proteinExistence type="predicted"/>
<sequence length="65" mass="7030">MFELLNVGLEMQKRMIDIHMQGIEAAQELVETAQQNVDASLAATPLGNAGANAVKGWMRFWGLGG</sequence>
<dbReference type="EMBL" id="ATHO01000001">
    <property type="protein sequence ID" value="EQB15558.1"/>
    <property type="molecule type" value="Genomic_DNA"/>
</dbReference>
<dbReference type="Proteomes" id="UP000015525">
    <property type="component" value="Unassembled WGS sequence"/>
</dbReference>
<organism evidence="1 2">
    <name type="scientific">Sphingobium quisquiliarum P25</name>
    <dbReference type="NCBI Taxonomy" id="1329909"/>
    <lineage>
        <taxon>Bacteria</taxon>
        <taxon>Pseudomonadati</taxon>
        <taxon>Pseudomonadota</taxon>
        <taxon>Alphaproteobacteria</taxon>
        <taxon>Sphingomonadales</taxon>
        <taxon>Sphingomonadaceae</taxon>
        <taxon>Sphingobium</taxon>
    </lineage>
</organism>